<feature type="domain" description="RING-type" evidence="10">
    <location>
        <begin position="126"/>
        <end position="174"/>
    </location>
</feature>
<evidence type="ECO:0000259" key="11">
    <source>
        <dbReference type="PROSITE" id="PS51873"/>
    </source>
</evidence>
<proteinExistence type="predicted"/>
<keyword evidence="8" id="KW-0862">Zinc</keyword>
<evidence type="ECO:0000313" key="12">
    <source>
        <dbReference type="EMBL" id="RUP50364.1"/>
    </source>
</evidence>
<dbReference type="InterPro" id="IPR017907">
    <property type="entry name" value="Znf_RING_CS"/>
</dbReference>
<dbReference type="PROSITE" id="PS00518">
    <property type="entry name" value="ZF_RING_1"/>
    <property type="match status" value="1"/>
</dbReference>
<dbReference type="PANTHER" id="PTHR11685">
    <property type="entry name" value="RBR FAMILY RING FINGER AND IBR DOMAIN-CONTAINING"/>
    <property type="match status" value="1"/>
</dbReference>
<dbReference type="Pfam" id="PF01485">
    <property type="entry name" value="IBR"/>
    <property type="match status" value="2"/>
</dbReference>
<dbReference type="InterPro" id="IPR002867">
    <property type="entry name" value="IBR_dom"/>
</dbReference>
<evidence type="ECO:0000256" key="1">
    <source>
        <dbReference type="ARBA" id="ARBA00001798"/>
    </source>
</evidence>
<dbReference type="Gene3D" id="3.80.10.10">
    <property type="entry name" value="Ribonuclease Inhibitor"/>
    <property type="match status" value="1"/>
</dbReference>
<dbReference type="InterPro" id="IPR001841">
    <property type="entry name" value="Znf_RING"/>
</dbReference>
<dbReference type="SUPFAM" id="SSF57850">
    <property type="entry name" value="RING/U-box"/>
    <property type="match status" value="2"/>
</dbReference>
<dbReference type="InterPro" id="IPR032675">
    <property type="entry name" value="LRR_dom_sf"/>
</dbReference>
<keyword evidence="13" id="KW-1185">Reference proteome</keyword>
<dbReference type="Gene3D" id="1.20.120.1750">
    <property type="match status" value="1"/>
</dbReference>
<evidence type="ECO:0000256" key="2">
    <source>
        <dbReference type="ARBA" id="ARBA00012251"/>
    </source>
</evidence>
<keyword evidence="7" id="KW-0833">Ubl conjugation pathway</keyword>
<dbReference type="SUPFAM" id="SSF52047">
    <property type="entry name" value="RNI-like"/>
    <property type="match status" value="1"/>
</dbReference>
<dbReference type="GO" id="GO:0061630">
    <property type="term" value="F:ubiquitin protein ligase activity"/>
    <property type="evidence" value="ECO:0007669"/>
    <property type="project" value="UniProtKB-EC"/>
</dbReference>
<dbReference type="EMBL" id="RBNI01001508">
    <property type="protein sequence ID" value="RUP50364.1"/>
    <property type="molecule type" value="Genomic_DNA"/>
</dbReference>
<dbReference type="InterPro" id="IPR044066">
    <property type="entry name" value="TRIAD_supradom"/>
</dbReference>
<dbReference type="Proteomes" id="UP000268093">
    <property type="component" value="Unassembled WGS sequence"/>
</dbReference>
<dbReference type="OrthoDB" id="1431934at2759"/>
<keyword evidence="6 9" id="KW-0863">Zinc-finger</keyword>
<dbReference type="GO" id="GO:0008270">
    <property type="term" value="F:zinc ion binding"/>
    <property type="evidence" value="ECO:0007669"/>
    <property type="project" value="UniProtKB-KW"/>
</dbReference>
<evidence type="ECO:0000313" key="13">
    <source>
        <dbReference type="Proteomes" id="UP000268093"/>
    </source>
</evidence>
<evidence type="ECO:0000256" key="6">
    <source>
        <dbReference type="ARBA" id="ARBA00022771"/>
    </source>
</evidence>
<keyword evidence="3" id="KW-0808">Transferase</keyword>
<accession>A0A433DHN8</accession>
<dbReference type="InterPro" id="IPR031127">
    <property type="entry name" value="E3_UB_ligase_RBR"/>
</dbReference>
<dbReference type="Gene3D" id="3.30.40.10">
    <property type="entry name" value="Zinc/RING finger domain, C3HC4 (zinc finger)"/>
    <property type="match status" value="1"/>
</dbReference>
<sequence length="368" mass="41661">MPYQTTLIPSTLPTLPSGAIALAECLPENKALVRLDLSSNPGIDIAGVMALSVSIKMNHTLIYLDPNDDELSRLWHEIVSTCTRNAEDSFSSEIARRLQEEFDLEVSRLRADRTYSEFLRLSILECPICSSEYPVDSTFHIDECGHDICWTCAAQYVQTSIETRAFPCLCPCCRAAGDAENPPSVISQNMLLSVLDEEGQRRWLEIERERAITSDPTVRFTNCRNPECGKPTMLGTATEASDLTSVVCPYCYHTWCERCDTDVWHDGTTCEQYQQWREENEQADERTEQTVEEEGYIKCPGPNCGQIIEKDEGCNHMLCSRCGTHFCYICGGFLTQSTVRAEIEAAIHTHYNRDDCQLFPIPDDIYER</sequence>
<dbReference type="GO" id="GO:0016567">
    <property type="term" value="P:protein ubiquitination"/>
    <property type="evidence" value="ECO:0007669"/>
    <property type="project" value="InterPro"/>
</dbReference>
<evidence type="ECO:0000256" key="7">
    <source>
        <dbReference type="ARBA" id="ARBA00022786"/>
    </source>
</evidence>
<comment type="caution">
    <text evidence="12">The sequence shown here is derived from an EMBL/GenBank/DDBJ whole genome shotgun (WGS) entry which is preliminary data.</text>
</comment>
<keyword evidence="4" id="KW-0479">Metal-binding</keyword>
<dbReference type="EC" id="2.3.2.31" evidence="2"/>
<evidence type="ECO:0000256" key="4">
    <source>
        <dbReference type="ARBA" id="ARBA00022723"/>
    </source>
</evidence>
<evidence type="ECO:0000256" key="3">
    <source>
        <dbReference type="ARBA" id="ARBA00022679"/>
    </source>
</evidence>
<keyword evidence="5" id="KW-0677">Repeat</keyword>
<name>A0A433DHN8_9FUNG</name>
<dbReference type="InterPro" id="IPR013083">
    <property type="entry name" value="Znf_RING/FYVE/PHD"/>
</dbReference>
<dbReference type="PROSITE" id="PS51873">
    <property type="entry name" value="TRIAD"/>
    <property type="match status" value="1"/>
</dbReference>
<reference evidence="12 13" key="1">
    <citation type="journal article" date="2018" name="New Phytol.">
        <title>Phylogenomics of Endogonaceae and evolution of mycorrhizas within Mucoromycota.</title>
        <authorList>
            <person name="Chang Y."/>
            <person name="Desiro A."/>
            <person name="Na H."/>
            <person name="Sandor L."/>
            <person name="Lipzen A."/>
            <person name="Clum A."/>
            <person name="Barry K."/>
            <person name="Grigoriev I.V."/>
            <person name="Martin F.M."/>
            <person name="Stajich J.E."/>
            <person name="Smith M.E."/>
            <person name="Bonito G."/>
            <person name="Spatafora J.W."/>
        </authorList>
    </citation>
    <scope>NUCLEOTIDE SEQUENCE [LARGE SCALE GENOMIC DNA]</scope>
    <source>
        <strain evidence="12 13">GMNB39</strain>
    </source>
</reference>
<evidence type="ECO:0000256" key="8">
    <source>
        <dbReference type="ARBA" id="ARBA00022833"/>
    </source>
</evidence>
<dbReference type="AlphaFoldDB" id="A0A433DHN8"/>
<organism evidence="12 13">
    <name type="scientific">Jimgerdemannia flammicorona</name>
    <dbReference type="NCBI Taxonomy" id="994334"/>
    <lineage>
        <taxon>Eukaryota</taxon>
        <taxon>Fungi</taxon>
        <taxon>Fungi incertae sedis</taxon>
        <taxon>Mucoromycota</taxon>
        <taxon>Mucoromycotina</taxon>
        <taxon>Endogonomycetes</taxon>
        <taxon>Endogonales</taxon>
        <taxon>Endogonaceae</taxon>
        <taxon>Jimgerdemannia</taxon>
    </lineage>
</organism>
<evidence type="ECO:0000259" key="10">
    <source>
        <dbReference type="PROSITE" id="PS50089"/>
    </source>
</evidence>
<gene>
    <name evidence="12" type="ORF">BC936DRAFT_139469</name>
</gene>
<evidence type="ECO:0000256" key="5">
    <source>
        <dbReference type="ARBA" id="ARBA00022737"/>
    </source>
</evidence>
<evidence type="ECO:0000256" key="9">
    <source>
        <dbReference type="PROSITE-ProRule" id="PRU00175"/>
    </source>
</evidence>
<comment type="catalytic activity">
    <reaction evidence="1">
        <text>[E2 ubiquitin-conjugating enzyme]-S-ubiquitinyl-L-cysteine + [acceptor protein]-L-lysine = [E2 ubiquitin-conjugating enzyme]-L-cysteine + [acceptor protein]-N(6)-ubiquitinyl-L-lysine.</text>
        <dbReference type="EC" id="2.3.2.31"/>
    </reaction>
</comment>
<dbReference type="SMART" id="SM00647">
    <property type="entry name" value="IBR"/>
    <property type="match status" value="2"/>
</dbReference>
<dbReference type="PROSITE" id="PS50089">
    <property type="entry name" value="ZF_RING_2"/>
    <property type="match status" value="1"/>
</dbReference>
<dbReference type="CDD" id="cd20336">
    <property type="entry name" value="Rcat_RBR"/>
    <property type="match status" value="1"/>
</dbReference>
<protein>
    <recommendedName>
        <fullName evidence="2">RBR-type E3 ubiquitin transferase</fullName>
        <ecNumber evidence="2">2.3.2.31</ecNumber>
    </recommendedName>
</protein>
<feature type="domain" description="RING-type" evidence="11">
    <location>
        <begin position="122"/>
        <end position="354"/>
    </location>
</feature>